<feature type="signal peptide" evidence="1">
    <location>
        <begin position="1"/>
        <end position="35"/>
    </location>
</feature>
<evidence type="ECO:0000313" key="2">
    <source>
        <dbReference type="EMBL" id="MFC0626069.1"/>
    </source>
</evidence>
<accession>A0ABV6QN60</accession>
<gene>
    <name evidence="2" type="ORF">ACFFGN_18465</name>
</gene>
<evidence type="ECO:0000256" key="1">
    <source>
        <dbReference type="SAM" id="SignalP"/>
    </source>
</evidence>
<dbReference type="Proteomes" id="UP001589890">
    <property type="component" value="Unassembled WGS sequence"/>
</dbReference>
<sequence length="169" mass="18400">MRKLNYLARPLARMVMVVGASLALLGLVGNAPANAVVSEIWAGAGVTITTDNRTSPPTTNVKFSYDVYVTVGSNLEAQQRIDGGGLVTAWCYGNNGRLFESKHTKHSAMPLTAHDNGILVKASFTQPKGGLFDTNKYGQDRLYCTVQYTDSFGPGYWWYATTNTVTGYF</sequence>
<protein>
    <submittedName>
        <fullName evidence="2">Uncharacterized protein</fullName>
    </submittedName>
</protein>
<keyword evidence="3" id="KW-1185">Reference proteome</keyword>
<dbReference type="RefSeq" id="WP_380049147.1">
    <property type="nucleotide sequence ID" value="NZ_JBHLTC010000021.1"/>
</dbReference>
<comment type="caution">
    <text evidence="2">The sequence shown here is derived from an EMBL/GenBank/DDBJ whole genome shotgun (WGS) entry which is preliminary data.</text>
</comment>
<dbReference type="EMBL" id="JBHLTC010000021">
    <property type="protein sequence ID" value="MFC0626069.1"/>
    <property type="molecule type" value="Genomic_DNA"/>
</dbReference>
<feature type="chain" id="PRO_5045730179" evidence="1">
    <location>
        <begin position="36"/>
        <end position="169"/>
    </location>
</feature>
<name>A0ABV6QN60_9ACTN</name>
<keyword evidence="1" id="KW-0732">Signal</keyword>
<proteinExistence type="predicted"/>
<reference evidence="2 3" key="1">
    <citation type="submission" date="2024-09" db="EMBL/GenBank/DDBJ databases">
        <authorList>
            <person name="Sun Q."/>
            <person name="Mori K."/>
        </authorList>
    </citation>
    <scope>NUCLEOTIDE SEQUENCE [LARGE SCALE GENOMIC DNA]</scope>
    <source>
        <strain evidence="2 3">CGMCC 1.15906</strain>
    </source>
</reference>
<organism evidence="2 3">
    <name type="scientific">Kribbella deserti</name>
    <dbReference type="NCBI Taxonomy" id="1926257"/>
    <lineage>
        <taxon>Bacteria</taxon>
        <taxon>Bacillati</taxon>
        <taxon>Actinomycetota</taxon>
        <taxon>Actinomycetes</taxon>
        <taxon>Propionibacteriales</taxon>
        <taxon>Kribbellaceae</taxon>
        <taxon>Kribbella</taxon>
    </lineage>
</organism>
<evidence type="ECO:0000313" key="3">
    <source>
        <dbReference type="Proteomes" id="UP001589890"/>
    </source>
</evidence>